<dbReference type="AlphaFoldDB" id="A0A173MHW2"/>
<dbReference type="SUPFAM" id="SSF52200">
    <property type="entry name" value="Toll/Interleukin receptor TIR domain"/>
    <property type="match status" value="1"/>
</dbReference>
<organism evidence="2 3">
    <name type="scientific">Filimonas lacunae</name>
    <dbReference type="NCBI Taxonomy" id="477680"/>
    <lineage>
        <taxon>Bacteria</taxon>
        <taxon>Pseudomonadati</taxon>
        <taxon>Bacteroidota</taxon>
        <taxon>Chitinophagia</taxon>
        <taxon>Chitinophagales</taxon>
        <taxon>Chitinophagaceae</taxon>
        <taxon>Filimonas</taxon>
    </lineage>
</organism>
<sequence length="193" mass="23012">MALYTSDYLKQQSRNKTLNERNFISNQPNTPNEVFDIFLCHSYLDKEEIEGLYLELTRQNFKVYVDWIIDPQLDRNNVTKETAELVRKRLRSSKSLLLALSHNATISKWVPWELGQVDGHTQQCALIPISRDNIRRTSFSRTEYLTLYPYVEKPNDLTSFRDKLWTVDSPNHYIEFQDWITGKRPTYKYTNFF</sequence>
<dbReference type="Pfam" id="PF13676">
    <property type="entry name" value="TIR_2"/>
    <property type="match status" value="1"/>
</dbReference>
<accession>A0A173MHW2</accession>
<gene>
    <name evidence="2" type="ORF">SAMN05421788_102361</name>
</gene>
<dbReference type="KEGG" id="fln:FLA_3031"/>
<evidence type="ECO:0000313" key="2">
    <source>
        <dbReference type="EMBL" id="SIS96428.1"/>
    </source>
</evidence>
<proteinExistence type="predicted"/>
<dbReference type="Gene3D" id="3.40.50.10140">
    <property type="entry name" value="Toll/interleukin-1 receptor homology (TIR) domain"/>
    <property type="match status" value="1"/>
</dbReference>
<keyword evidence="3" id="KW-1185">Reference proteome</keyword>
<dbReference type="InterPro" id="IPR000157">
    <property type="entry name" value="TIR_dom"/>
</dbReference>
<dbReference type="GO" id="GO:0007165">
    <property type="term" value="P:signal transduction"/>
    <property type="evidence" value="ECO:0007669"/>
    <property type="project" value="InterPro"/>
</dbReference>
<evidence type="ECO:0000313" key="3">
    <source>
        <dbReference type="Proteomes" id="UP000186917"/>
    </source>
</evidence>
<feature type="domain" description="TIR" evidence="1">
    <location>
        <begin position="37"/>
        <end position="148"/>
    </location>
</feature>
<name>A0A173MHW2_9BACT</name>
<evidence type="ECO:0000259" key="1">
    <source>
        <dbReference type="Pfam" id="PF13676"/>
    </source>
</evidence>
<reference evidence="3" key="1">
    <citation type="submission" date="2017-01" db="EMBL/GenBank/DDBJ databases">
        <authorList>
            <person name="Varghese N."/>
            <person name="Submissions S."/>
        </authorList>
    </citation>
    <scope>NUCLEOTIDE SEQUENCE [LARGE SCALE GENOMIC DNA]</scope>
    <source>
        <strain evidence="3">DSM 21054</strain>
    </source>
</reference>
<dbReference type="Proteomes" id="UP000186917">
    <property type="component" value="Unassembled WGS sequence"/>
</dbReference>
<protein>
    <submittedName>
        <fullName evidence="2">TIR domain-containing protein</fullName>
    </submittedName>
</protein>
<dbReference type="EMBL" id="FTOR01000002">
    <property type="protein sequence ID" value="SIS96428.1"/>
    <property type="molecule type" value="Genomic_DNA"/>
</dbReference>
<dbReference type="STRING" id="477680.SAMN05421788_102361"/>
<dbReference type="InterPro" id="IPR035897">
    <property type="entry name" value="Toll_tir_struct_dom_sf"/>
</dbReference>